<dbReference type="InterPro" id="IPR010982">
    <property type="entry name" value="Lambda_DNA-bd_dom_sf"/>
</dbReference>
<keyword evidence="3" id="KW-0238">DNA-binding</keyword>
<dbReference type="GO" id="GO:0003700">
    <property type="term" value="F:DNA-binding transcription factor activity"/>
    <property type="evidence" value="ECO:0007669"/>
    <property type="project" value="TreeGrafter"/>
</dbReference>
<dbReference type="InterPro" id="IPR028082">
    <property type="entry name" value="Peripla_BP_I"/>
</dbReference>
<evidence type="ECO:0000313" key="7">
    <source>
        <dbReference type="Proteomes" id="UP000271272"/>
    </source>
</evidence>
<dbReference type="SUPFAM" id="SSF53822">
    <property type="entry name" value="Periplasmic binding protein-like I"/>
    <property type="match status" value="1"/>
</dbReference>
<dbReference type="Proteomes" id="UP000271272">
    <property type="component" value="Unassembled WGS sequence"/>
</dbReference>
<dbReference type="AlphaFoldDB" id="A0A3P1V640"/>
<dbReference type="GO" id="GO:0000976">
    <property type="term" value="F:transcription cis-regulatory region binding"/>
    <property type="evidence" value="ECO:0007669"/>
    <property type="project" value="TreeGrafter"/>
</dbReference>
<dbReference type="OrthoDB" id="9798934at2"/>
<dbReference type="CDD" id="cd01392">
    <property type="entry name" value="HTH_LacI"/>
    <property type="match status" value="1"/>
</dbReference>
<protein>
    <submittedName>
        <fullName evidence="6">LacI family transcriptional regulator</fullName>
    </submittedName>
</protein>
<keyword evidence="7" id="KW-1185">Reference proteome</keyword>
<keyword evidence="2" id="KW-0805">Transcription regulation</keyword>
<dbReference type="InterPro" id="IPR046335">
    <property type="entry name" value="LacI/GalR-like_sensor"/>
</dbReference>
<dbReference type="PROSITE" id="PS50932">
    <property type="entry name" value="HTH_LACI_2"/>
    <property type="match status" value="1"/>
</dbReference>
<proteinExistence type="predicted"/>
<organism evidence="6 7">
    <name type="scientific">Actinomyces bowdenii</name>
    <dbReference type="NCBI Taxonomy" id="131109"/>
    <lineage>
        <taxon>Bacteria</taxon>
        <taxon>Bacillati</taxon>
        <taxon>Actinomycetota</taxon>
        <taxon>Actinomycetes</taxon>
        <taxon>Actinomycetales</taxon>
        <taxon>Actinomycetaceae</taxon>
        <taxon>Actinomyces</taxon>
    </lineage>
</organism>
<evidence type="ECO:0000259" key="5">
    <source>
        <dbReference type="PROSITE" id="PS50932"/>
    </source>
</evidence>
<comment type="caution">
    <text evidence="6">The sequence shown here is derived from an EMBL/GenBank/DDBJ whole genome shotgun (WGS) entry which is preliminary data.</text>
</comment>
<dbReference type="PANTHER" id="PTHR30146:SF148">
    <property type="entry name" value="HTH-TYPE TRANSCRIPTIONAL REPRESSOR PURR-RELATED"/>
    <property type="match status" value="1"/>
</dbReference>
<dbReference type="CDD" id="cd06288">
    <property type="entry name" value="PBP1_sucrose_transcription_regulator"/>
    <property type="match status" value="1"/>
</dbReference>
<evidence type="ECO:0000256" key="4">
    <source>
        <dbReference type="ARBA" id="ARBA00023163"/>
    </source>
</evidence>
<dbReference type="SMART" id="SM00354">
    <property type="entry name" value="HTH_LACI"/>
    <property type="match status" value="1"/>
</dbReference>
<evidence type="ECO:0000256" key="2">
    <source>
        <dbReference type="ARBA" id="ARBA00023015"/>
    </source>
</evidence>
<dbReference type="Gene3D" id="1.10.260.40">
    <property type="entry name" value="lambda repressor-like DNA-binding domains"/>
    <property type="match status" value="1"/>
</dbReference>
<name>A0A3P1V640_9ACTO</name>
<evidence type="ECO:0000256" key="1">
    <source>
        <dbReference type="ARBA" id="ARBA00022491"/>
    </source>
</evidence>
<keyword evidence="1" id="KW-0678">Repressor</keyword>
<dbReference type="Gene3D" id="3.40.50.2300">
    <property type="match status" value="2"/>
</dbReference>
<gene>
    <name evidence="6" type="ORF">EII10_07275</name>
</gene>
<evidence type="ECO:0000256" key="3">
    <source>
        <dbReference type="ARBA" id="ARBA00023125"/>
    </source>
</evidence>
<dbReference type="EMBL" id="RQZC01000010">
    <property type="protein sequence ID" value="RRD29157.1"/>
    <property type="molecule type" value="Genomic_DNA"/>
</dbReference>
<feature type="domain" description="HTH lacI-type" evidence="5">
    <location>
        <begin position="7"/>
        <end position="63"/>
    </location>
</feature>
<accession>A0A3P1V640</accession>
<dbReference type="PANTHER" id="PTHR30146">
    <property type="entry name" value="LACI-RELATED TRANSCRIPTIONAL REPRESSOR"/>
    <property type="match status" value="1"/>
</dbReference>
<evidence type="ECO:0000313" key="6">
    <source>
        <dbReference type="EMBL" id="RRD29157.1"/>
    </source>
</evidence>
<dbReference type="Pfam" id="PF13377">
    <property type="entry name" value="Peripla_BP_3"/>
    <property type="match status" value="1"/>
</dbReference>
<sequence>MKNPRRTTMEDVARAVGLSRTTVSFVLNDRPDVRIPASTRERVKRAARELGYRPHSGSRALSSQRTGQLGLVSEIVTGPLGSATIRGIRSAARQAGCSLIIAPTSAGGEEDPQAFETLLRTCIEGIVYATGRNRRVSLPPQAREIPTVLVHGTDPSLGLPEVRPDEHSLGRLGAQALLEGGHRDIGVIELPDDGGATPGRRSGCEEGLAQAGIPWEAVRSARADGTARGGHAAASALMEESPGLTALLCGNDLMAMGAYEALRDRGLRVGGDVAVIAIDDQGLIADQLRPALTTVALPWEDMGRVGAEHLLALIAGEQVPARTLLPGRLIRRHSA</sequence>
<dbReference type="InterPro" id="IPR000843">
    <property type="entry name" value="HTH_LacI"/>
</dbReference>
<reference evidence="6 7" key="1">
    <citation type="submission" date="2018-11" db="EMBL/GenBank/DDBJ databases">
        <title>Genomes From Bacteria Associated with the Canine Oral Cavity: a Test Case for Automated Genome-Based Taxonomic Assignment.</title>
        <authorList>
            <person name="Coil D.A."/>
            <person name="Jospin G."/>
            <person name="Darling A.E."/>
            <person name="Wallis C."/>
            <person name="Davis I.J."/>
            <person name="Harris S."/>
            <person name="Eisen J.A."/>
            <person name="Holcombe L.J."/>
            <person name="O'Flynn C."/>
        </authorList>
    </citation>
    <scope>NUCLEOTIDE SEQUENCE [LARGE SCALE GENOMIC DNA]</scope>
    <source>
        <strain evidence="6 7">OH5050</strain>
    </source>
</reference>
<dbReference type="RefSeq" id="WP_124933845.1">
    <property type="nucleotide sequence ID" value="NZ_RQZC01000010.1"/>
</dbReference>
<dbReference type="SUPFAM" id="SSF47413">
    <property type="entry name" value="lambda repressor-like DNA-binding domains"/>
    <property type="match status" value="1"/>
</dbReference>
<dbReference type="Pfam" id="PF00356">
    <property type="entry name" value="LacI"/>
    <property type="match status" value="1"/>
</dbReference>
<keyword evidence="4" id="KW-0804">Transcription</keyword>